<dbReference type="Proteomes" id="UP000031036">
    <property type="component" value="Unassembled WGS sequence"/>
</dbReference>
<reference evidence="2 3" key="1">
    <citation type="submission" date="2014-11" db="EMBL/GenBank/DDBJ databases">
        <title>Genetic blueprint of the zoonotic pathogen Toxocara canis.</title>
        <authorList>
            <person name="Zhu X.-Q."/>
            <person name="Korhonen P.K."/>
            <person name="Cai H."/>
            <person name="Young N.D."/>
            <person name="Nejsum P."/>
            <person name="von Samson-Himmelstjerna G."/>
            <person name="Boag P.R."/>
            <person name="Tan P."/>
            <person name="Li Q."/>
            <person name="Min J."/>
            <person name="Yang Y."/>
            <person name="Wang X."/>
            <person name="Fang X."/>
            <person name="Hall R.S."/>
            <person name="Hofmann A."/>
            <person name="Sternberg P.W."/>
            <person name="Jex A.R."/>
            <person name="Gasser R.B."/>
        </authorList>
    </citation>
    <scope>NUCLEOTIDE SEQUENCE [LARGE SCALE GENOMIC DNA]</scope>
    <source>
        <strain evidence="2">PN_DK_2014</strain>
    </source>
</reference>
<dbReference type="AlphaFoldDB" id="A0A0B2VHC7"/>
<keyword evidence="1" id="KW-0732">Signal</keyword>
<proteinExistence type="predicted"/>
<keyword evidence="3" id="KW-1185">Reference proteome</keyword>
<accession>A0A0B2VHC7</accession>
<dbReference type="PANTHER" id="PTHR33995">
    <property type="entry name" value="PROTEIN CBG18546"/>
    <property type="match status" value="1"/>
</dbReference>
<dbReference type="OMA" id="SSCWVWR"/>
<dbReference type="EMBL" id="JPKZ01001747">
    <property type="protein sequence ID" value="KHN80365.1"/>
    <property type="molecule type" value="Genomic_DNA"/>
</dbReference>
<organism evidence="2 3">
    <name type="scientific">Toxocara canis</name>
    <name type="common">Canine roundworm</name>
    <dbReference type="NCBI Taxonomy" id="6265"/>
    <lineage>
        <taxon>Eukaryota</taxon>
        <taxon>Metazoa</taxon>
        <taxon>Ecdysozoa</taxon>
        <taxon>Nematoda</taxon>
        <taxon>Chromadorea</taxon>
        <taxon>Rhabditida</taxon>
        <taxon>Spirurina</taxon>
        <taxon>Ascaridomorpha</taxon>
        <taxon>Ascaridoidea</taxon>
        <taxon>Toxocaridae</taxon>
        <taxon>Toxocara</taxon>
    </lineage>
</organism>
<evidence type="ECO:0000313" key="2">
    <source>
        <dbReference type="EMBL" id="KHN80365.1"/>
    </source>
</evidence>
<evidence type="ECO:0000256" key="1">
    <source>
        <dbReference type="SAM" id="SignalP"/>
    </source>
</evidence>
<protein>
    <submittedName>
        <fullName evidence="2">Uncharacterized protein T16H12.9</fullName>
    </submittedName>
</protein>
<sequence>MWVNLLSIVSALTITNARHAEQCRCLRKADGSCLPYDPRYMAMNLEEAMVSFPDLLLTNPPDPVDVQNPTPYSSNCLTEECVSCQEDIRQRLTQIGMANFVVHKRSNVPCNRYHFSRYRSWNEDEDSVESDSSDDYSIERHWRKHGHRKPRQISTSVIGTRFNISCVGKGYATCMEGLRNLEVIRNDSGTLTTVLLTSGTYCECRAKQQSPIYNLIVGSSANGNIPTL</sequence>
<gene>
    <name evidence="2" type="primary">T16H12.9</name>
    <name evidence="2" type="ORF">Tcan_09758</name>
</gene>
<evidence type="ECO:0000313" key="3">
    <source>
        <dbReference type="Proteomes" id="UP000031036"/>
    </source>
</evidence>
<dbReference type="OrthoDB" id="5867008at2759"/>
<dbReference type="PANTHER" id="PTHR33995:SF7">
    <property type="entry name" value="BURSICON SUBUNIT ALPHA-RELATED"/>
    <property type="match status" value="1"/>
</dbReference>
<dbReference type="STRING" id="6265.A0A0B2VHC7"/>
<comment type="caution">
    <text evidence="2">The sequence shown here is derived from an EMBL/GenBank/DDBJ whole genome shotgun (WGS) entry which is preliminary data.</text>
</comment>
<feature type="signal peptide" evidence="1">
    <location>
        <begin position="1"/>
        <end position="17"/>
    </location>
</feature>
<feature type="chain" id="PRO_5002080062" evidence="1">
    <location>
        <begin position="18"/>
        <end position="228"/>
    </location>
</feature>
<name>A0A0B2VHC7_TOXCA</name>